<feature type="signal peptide" evidence="2">
    <location>
        <begin position="1"/>
        <end position="20"/>
    </location>
</feature>
<keyword evidence="6" id="KW-1185">Reference proteome</keyword>
<dbReference type="Proteomes" id="UP000019376">
    <property type="component" value="Unassembled WGS sequence"/>
</dbReference>
<dbReference type="InterPro" id="IPR051478">
    <property type="entry name" value="Beta-lactamase-like_AB/R"/>
</dbReference>
<sequence>MYVFAGFLLASLLGFEATSASKIIAVKDTPLLGPSFLTNFDLSNSSAVNKAKKDLPCQIERLFSNGELNRTDVAFHIDVFSAATNKSIYSYSHVGEFSEKALTAGVFDDQTISRIGSVSKLFTAYAIIAKAGIEVLAQPVVKYLPELAGNTSVNPLERIDWENISVGTVLAQQAGTGGPQEFIVKYSNEKHPFSYSSDDLFKYMRDEKRPVISPYWAPVYSDIGYALMGQVLARLANKTTYSEAIPDVLFKPLGLQNSSTAAPKPQDGLNALNRSRVAPTSLWAVDFEIVASSGGIYANAADLRRTGLSILNSELLSPAEISEWMKPRGGTGSLVELVGAPWEIERLEIPASPGSNRTRISDLYTKAGGNGDFSALLALSPDHGIGFSILIGGTTSDQARWVLREAIGETFIPAAELAAWENAKKHLAGTFVHKKSSNTNVTFSVDQGLAGLGLKAFWVEGKDMKKRDHRRLYPTGLNSVSRSLASRYQTAGQICVAHRVTEMLPPVKPRAAVEGGDGGLFDNSFVWQILDFENNGDEFELCLTDGKLTSVVWPLEGLVLEPVK</sequence>
<proteinExistence type="inferred from homology"/>
<evidence type="ECO:0000313" key="5">
    <source>
        <dbReference type="EMBL" id="EPS34942.1"/>
    </source>
</evidence>
<comment type="similarity">
    <text evidence="1">Belongs to the beta-lactamase family.</text>
</comment>
<dbReference type="Pfam" id="PF26335">
    <property type="entry name" value="ARB_00930_C"/>
    <property type="match status" value="1"/>
</dbReference>
<dbReference type="OrthoDB" id="6220758at2759"/>
<dbReference type="InterPro" id="IPR058664">
    <property type="entry name" value="ARB_00930-like_C"/>
</dbReference>
<evidence type="ECO:0000256" key="1">
    <source>
        <dbReference type="ARBA" id="ARBA00038473"/>
    </source>
</evidence>
<evidence type="ECO:0000259" key="3">
    <source>
        <dbReference type="Pfam" id="PF00144"/>
    </source>
</evidence>
<dbReference type="AlphaFoldDB" id="S8BI83"/>
<dbReference type="InterPro" id="IPR012338">
    <property type="entry name" value="Beta-lactam/transpept-like"/>
</dbReference>
<evidence type="ECO:0000259" key="4">
    <source>
        <dbReference type="Pfam" id="PF26335"/>
    </source>
</evidence>
<dbReference type="PANTHER" id="PTHR22935">
    <property type="entry name" value="PENICILLIN-BINDING PROTEIN"/>
    <property type="match status" value="1"/>
</dbReference>
<feature type="domain" description="Beta-lactamase-like ARB-00930-like C-terminal" evidence="4">
    <location>
        <begin position="419"/>
        <end position="554"/>
    </location>
</feature>
<dbReference type="eggNOG" id="ENOG502SI6I">
    <property type="taxonomic scope" value="Eukaryota"/>
</dbReference>
<keyword evidence="2" id="KW-0732">Signal</keyword>
<dbReference type="Gene3D" id="3.40.710.10">
    <property type="entry name" value="DD-peptidase/beta-lactamase superfamily"/>
    <property type="match status" value="1"/>
</dbReference>
<gene>
    <name evidence="5" type="ORF">PDE_09907</name>
</gene>
<dbReference type="InterPro" id="IPR001466">
    <property type="entry name" value="Beta-lactam-related"/>
</dbReference>
<dbReference type="SUPFAM" id="SSF56601">
    <property type="entry name" value="beta-lactamase/transpeptidase-like"/>
    <property type="match status" value="1"/>
</dbReference>
<reference evidence="5 6" key="1">
    <citation type="journal article" date="2013" name="PLoS ONE">
        <title>Genomic and secretomic analyses reveal unique features of the lignocellulolytic enzyme system of Penicillium decumbens.</title>
        <authorList>
            <person name="Liu G."/>
            <person name="Zhang L."/>
            <person name="Wei X."/>
            <person name="Zou G."/>
            <person name="Qin Y."/>
            <person name="Ma L."/>
            <person name="Li J."/>
            <person name="Zheng H."/>
            <person name="Wang S."/>
            <person name="Wang C."/>
            <person name="Xun L."/>
            <person name="Zhao G.-P."/>
            <person name="Zhou Z."/>
            <person name="Qu Y."/>
        </authorList>
    </citation>
    <scope>NUCLEOTIDE SEQUENCE [LARGE SCALE GENOMIC DNA]</scope>
    <source>
        <strain evidence="6">114-2 / CGMCC 5302</strain>
    </source>
</reference>
<dbReference type="HOGENOM" id="CLU_019706_0_0_1"/>
<dbReference type="Pfam" id="PF00144">
    <property type="entry name" value="Beta-lactamase"/>
    <property type="match status" value="1"/>
</dbReference>
<feature type="chain" id="PRO_5004549031" evidence="2">
    <location>
        <begin position="21"/>
        <end position="564"/>
    </location>
</feature>
<name>S8BI83_PENO1</name>
<accession>S8BI83</accession>
<protein>
    <submittedName>
        <fullName evidence="5">Uncharacterized protein</fullName>
    </submittedName>
</protein>
<dbReference type="STRING" id="933388.S8BI83"/>
<organism evidence="5 6">
    <name type="scientific">Penicillium oxalicum (strain 114-2 / CGMCC 5302)</name>
    <name type="common">Penicillium decumbens</name>
    <dbReference type="NCBI Taxonomy" id="933388"/>
    <lineage>
        <taxon>Eukaryota</taxon>
        <taxon>Fungi</taxon>
        <taxon>Dikarya</taxon>
        <taxon>Ascomycota</taxon>
        <taxon>Pezizomycotina</taxon>
        <taxon>Eurotiomycetes</taxon>
        <taxon>Eurotiomycetidae</taxon>
        <taxon>Eurotiales</taxon>
        <taxon>Aspergillaceae</taxon>
        <taxon>Penicillium</taxon>
    </lineage>
</organism>
<evidence type="ECO:0000256" key="2">
    <source>
        <dbReference type="SAM" id="SignalP"/>
    </source>
</evidence>
<dbReference type="PhylomeDB" id="S8BI83"/>
<dbReference type="PANTHER" id="PTHR22935:SF95">
    <property type="entry name" value="BETA-LACTAMASE-LIKE 1-RELATED"/>
    <property type="match status" value="1"/>
</dbReference>
<feature type="domain" description="Beta-lactamase-related" evidence="3">
    <location>
        <begin position="108"/>
        <end position="399"/>
    </location>
</feature>
<evidence type="ECO:0000313" key="6">
    <source>
        <dbReference type="Proteomes" id="UP000019376"/>
    </source>
</evidence>
<dbReference type="EMBL" id="KB644415">
    <property type="protein sequence ID" value="EPS34942.1"/>
    <property type="molecule type" value="Genomic_DNA"/>
</dbReference>